<dbReference type="NCBIfam" id="TIGR03358">
    <property type="entry name" value="VI_chp_5"/>
    <property type="match status" value="1"/>
</dbReference>
<organism evidence="1 2">
    <name type="scientific">Leptospirillum ferrodiazotrophum</name>
    <dbReference type="NCBI Taxonomy" id="412449"/>
    <lineage>
        <taxon>Bacteria</taxon>
        <taxon>Pseudomonadati</taxon>
        <taxon>Nitrospirota</taxon>
        <taxon>Nitrospiria</taxon>
        <taxon>Nitrospirales</taxon>
        <taxon>Nitrospiraceae</taxon>
        <taxon>Leptospirillum</taxon>
    </lineage>
</organism>
<gene>
    <name evidence="1" type="ORF">UBAL3_94240031</name>
</gene>
<evidence type="ECO:0000313" key="1">
    <source>
        <dbReference type="EMBL" id="EES52240.1"/>
    </source>
</evidence>
<accession>C6HYF5</accession>
<evidence type="ECO:0000313" key="2">
    <source>
        <dbReference type="Proteomes" id="UP000009374"/>
    </source>
</evidence>
<dbReference type="Pfam" id="PF05591">
    <property type="entry name" value="T6SS_VipA"/>
    <property type="match status" value="1"/>
</dbReference>
<reference evidence="1 2" key="1">
    <citation type="journal article" date="2009" name="Appl. Environ. Microbiol.">
        <title>Community genomic and proteomic analyses of chemoautotrophic iron-oxidizing "Leptospirillum rubarum" (Group II) and "Leptospirillum ferrodiazotrophum" (Group III) bacteria in acid mine drainage biofilms.</title>
        <authorList>
            <person name="Goltsman D.S."/>
            <person name="Denef V.J."/>
            <person name="Singer S.W."/>
            <person name="VerBerkmoes N.C."/>
            <person name="Lefsrud M."/>
            <person name="Mueller R.S."/>
            <person name="Dick G.J."/>
            <person name="Sun C.L."/>
            <person name="Wheeler K.E."/>
            <person name="Zemla A."/>
            <person name="Baker B.J."/>
            <person name="Hauser L."/>
            <person name="Land M."/>
            <person name="Shah M.B."/>
            <person name="Thelen M.P."/>
            <person name="Hettich R.L."/>
            <person name="Banfield J.F."/>
        </authorList>
    </citation>
    <scope>NUCLEOTIDE SEQUENCE [LARGE SCALE GENOMIC DNA]</scope>
</reference>
<dbReference type="InterPro" id="IPR008312">
    <property type="entry name" value="T6SS_TssB1"/>
</dbReference>
<keyword evidence="2" id="KW-1185">Reference proteome</keyword>
<protein>
    <recommendedName>
        <fullName evidence="3">Type VI secretion protein, VC_A0107 family</fullName>
    </recommendedName>
</protein>
<dbReference type="Proteomes" id="UP000009374">
    <property type="component" value="Unassembled WGS sequence"/>
</dbReference>
<sequence length="164" mass="18511">MDEQGSVAPKERVNIVYRPSTGDAKEDVELPFKQLVIGDFTLKEDPRQLEEIKPINVDKTNFNNVLESHNLSLDLSIPNHLAPEAEGKDPEKMTVSLKFKEMKDFTPDAIVDQVPELRELIALRDALKALKGPLGNIPDFRKKLQEIIQNDETRAKLLAELGIE</sequence>
<name>C6HYF5_9BACT</name>
<dbReference type="AlphaFoldDB" id="C6HYF5"/>
<evidence type="ECO:0008006" key="3">
    <source>
        <dbReference type="Google" id="ProtNLM"/>
    </source>
</evidence>
<dbReference type="PANTHER" id="PTHR35850:SF2">
    <property type="entry name" value="TYPE VI SECRETION SYSTEM CONTRACTILE SHEATH SMALL SUBUNIT"/>
    <property type="match status" value="1"/>
</dbReference>
<dbReference type="PANTHER" id="PTHR35850">
    <property type="entry name" value="CYTOPLASMIC PROTEIN-RELATED"/>
    <property type="match status" value="1"/>
</dbReference>
<dbReference type="EMBL" id="GG693878">
    <property type="protein sequence ID" value="EES52240.1"/>
    <property type="molecule type" value="Genomic_DNA"/>
</dbReference>
<dbReference type="PIRSF" id="PIRSF028301">
    <property type="entry name" value="UCP028301"/>
    <property type="match status" value="1"/>
</dbReference>
<proteinExistence type="predicted"/>